<sequence length="84" mass="9753">MQARTPTTGTLLLIHEKRYIELHAQQVHFKGQLMAATIWFDKQVELTLGNERGMKQQVFITRRAVQESDWRLLCRTVLQAQTSG</sequence>
<accession>A0A2A5JTN1</accession>
<comment type="caution">
    <text evidence="1">The sequence shown here is derived from an EMBL/GenBank/DDBJ whole genome shotgun (WGS) entry which is preliminary data.</text>
</comment>
<proteinExistence type="predicted"/>
<protein>
    <submittedName>
        <fullName evidence="1">Uncharacterized protein</fullName>
    </submittedName>
</protein>
<evidence type="ECO:0000313" key="1">
    <source>
        <dbReference type="EMBL" id="PCK32641.1"/>
    </source>
</evidence>
<dbReference type="AlphaFoldDB" id="A0A2A5JTN1"/>
<gene>
    <name evidence="1" type="ORF">CEX98_06185</name>
</gene>
<reference evidence="2" key="1">
    <citation type="journal article" date="2019" name="Genome Announc.">
        <title>Draft Genome Sequence of Pseudoalteromonas piscicida Strain 36Y ROTHPW, an Hypersaline Seawater Isolate from the South Coast of Sonora, Mexico.</title>
        <authorList>
            <person name="Sanchez-Diaz R."/>
            <person name="Molina-Garza Z.J."/>
            <person name="Cruz-Suarez L.E."/>
            <person name="Selvin J."/>
            <person name="Kiran G.S."/>
            <person name="Ibarra-Gamez J.C."/>
            <person name="Gomez-Gil B."/>
            <person name="Galaviz-Silva L."/>
        </authorList>
    </citation>
    <scope>NUCLEOTIDE SEQUENCE [LARGE SCALE GENOMIC DNA]</scope>
    <source>
        <strain evidence="2">36Y_RITHPW</strain>
    </source>
</reference>
<dbReference type="EMBL" id="NKHF01000027">
    <property type="protein sequence ID" value="PCK32641.1"/>
    <property type="molecule type" value="Genomic_DNA"/>
</dbReference>
<evidence type="ECO:0000313" key="2">
    <source>
        <dbReference type="Proteomes" id="UP000228621"/>
    </source>
</evidence>
<name>A0A2A5JTN1_PSEO7</name>
<keyword evidence="2" id="KW-1185">Reference proteome</keyword>
<dbReference type="Proteomes" id="UP000228621">
    <property type="component" value="Unassembled WGS sequence"/>
</dbReference>
<organism evidence="1 2">
    <name type="scientific">Pseudoalteromonas piscicida</name>
    <dbReference type="NCBI Taxonomy" id="43662"/>
    <lineage>
        <taxon>Bacteria</taxon>
        <taxon>Pseudomonadati</taxon>
        <taxon>Pseudomonadota</taxon>
        <taxon>Gammaproteobacteria</taxon>
        <taxon>Alteromonadales</taxon>
        <taxon>Pseudoalteromonadaceae</taxon>
        <taxon>Pseudoalteromonas</taxon>
    </lineage>
</organism>